<evidence type="ECO:0000313" key="10">
    <source>
        <dbReference type="Proteomes" id="UP000078397"/>
    </source>
</evidence>
<evidence type="ECO:0000256" key="1">
    <source>
        <dbReference type="ARBA" id="ARBA00004141"/>
    </source>
</evidence>
<evidence type="ECO:0000256" key="6">
    <source>
        <dbReference type="ARBA" id="ARBA00023180"/>
    </source>
</evidence>
<dbReference type="GO" id="GO:0022857">
    <property type="term" value="F:transmembrane transporter activity"/>
    <property type="evidence" value="ECO:0007669"/>
    <property type="project" value="InterPro"/>
</dbReference>
<feature type="transmembrane region" description="Helical" evidence="7">
    <location>
        <begin position="42"/>
        <end position="66"/>
    </location>
</feature>
<comment type="subcellular location">
    <subcellularLocation>
        <location evidence="1">Membrane</location>
        <topology evidence="1">Multi-pass membrane protein</topology>
    </subcellularLocation>
</comment>
<evidence type="ECO:0000256" key="5">
    <source>
        <dbReference type="ARBA" id="ARBA00023136"/>
    </source>
</evidence>
<evidence type="ECO:0000259" key="8">
    <source>
        <dbReference type="PROSITE" id="PS50850"/>
    </source>
</evidence>
<dbReference type="PANTHER" id="PTHR23502">
    <property type="entry name" value="MAJOR FACILITATOR SUPERFAMILY"/>
    <property type="match status" value="1"/>
</dbReference>
<evidence type="ECO:0000256" key="3">
    <source>
        <dbReference type="ARBA" id="ARBA00022692"/>
    </source>
</evidence>
<keyword evidence="6" id="KW-0325">Glycoprotein</keyword>
<dbReference type="SUPFAM" id="SSF103473">
    <property type="entry name" value="MFS general substrate transporter"/>
    <property type="match status" value="1"/>
</dbReference>
<reference evidence="9 10" key="1">
    <citation type="journal article" date="2016" name="PLoS Pathog.">
        <title>Biosynthesis of antibiotic leucinostatins in bio-control fungus Purpureocillium lilacinum and their inhibition on phytophthora revealed by genome mining.</title>
        <authorList>
            <person name="Wang G."/>
            <person name="Liu Z."/>
            <person name="Lin R."/>
            <person name="Li E."/>
            <person name="Mao Z."/>
            <person name="Ling J."/>
            <person name="Yang Y."/>
            <person name="Yin W.B."/>
            <person name="Xie B."/>
        </authorList>
    </citation>
    <scope>NUCLEOTIDE SEQUENCE [LARGE SCALE GENOMIC DNA]</scope>
    <source>
        <strain evidence="9">170</strain>
    </source>
</reference>
<dbReference type="GeneID" id="28851320"/>
<dbReference type="Proteomes" id="UP000078397">
    <property type="component" value="Unassembled WGS sequence"/>
</dbReference>
<dbReference type="GO" id="GO:0016020">
    <property type="term" value="C:membrane"/>
    <property type="evidence" value="ECO:0007669"/>
    <property type="project" value="UniProtKB-SubCell"/>
</dbReference>
<keyword evidence="5 7" id="KW-0472">Membrane</keyword>
<feature type="transmembrane region" description="Helical" evidence="7">
    <location>
        <begin position="266"/>
        <end position="291"/>
    </location>
</feature>
<keyword evidence="4 7" id="KW-1133">Transmembrane helix</keyword>
<feature type="transmembrane region" description="Helical" evidence="7">
    <location>
        <begin position="112"/>
        <end position="130"/>
    </location>
</feature>
<dbReference type="PANTHER" id="PTHR23502:SF68">
    <property type="entry name" value="MULTIDRUG TRANSPORTER, PUTATIVE (AFU_ORTHOLOGUE AFUA_3G01120)-RELATED"/>
    <property type="match status" value="1"/>
</dbReference>
<dbReference type="Pfam" id="PF07690">
    <property type="entry name" value="MFS_1"/>
    <property type="match status" value="1"/>
</dbReference>
<proteinExistence type="inferred from homology"/>
<feature type="transmembrane region" description="Helical" evidence="7">
    <location>
        <begin position="450"/>
        <end position="468"/>
    </location>
</feature>
<evidence type="ECO:0000256" key="7">
    <source>
        <dbReference type="SAM" id="Phobius"/>
    </source>
</evidence>
<dbReference type="PROSITE" id="PS50850">
    <property type="entry name" value="MFS"/>
    <property type="match status" value="1"/>
</dbReference>
<dbReference type="InterPro" id="IPR020846">
    <property type="entry name" value="MFS_dom"/>
</dbReference>
<evidence type="ECO:0000256" key="4">
    <source>
        <dbReference type="ARBA" id="ARBA00022989"/>
    </source>
</evidence>
<dbReference type="CDD" id="cd17323">
    <property type="entry name" value="MFS_Tpo1_MDR_like"/>
    <property type="match status" value="1"/>
</dbReference>
<dbReference type="STRING" id="1380566.A0A179FQD4"/>
<feature type="transmembrane region" description="Helical" evidence="7">
    <location>
        <begin position="377"/>
        <end position="397"/>
    </location>
</feature>
<dbReference type="FunFam" id="1.20.1250.20:FF:000011">
    <property type="entry name" value="MFS multidrug transporter, putative"/>
    <property type="match status" value="1"/>
</dbReference>
<gene>
    <name evidence="9" type="ORF">VFPPC_08653</name>
</gene>
<comment type="similarity">
    <text evidence="2">Belongs to the major facilitator superfamily.</text>
</comment>
<protein>
    <submittedName>
        <fullName evidence="9">Multidrug resistance protein</fullName>
    </submittedName>
</protein>
<dbReference type="Gene3D" id="1.20.1250.20">
    <property type="entry name" value="MFS general substrate transporter like domains"/>
    <property type="match status" value="1"/>
</dbReference>
<comment type="caution">
    <text evidence="9">The sequence shown here is derived from an EMBL/GenBank/DDBJ whole genome shotgun (WGS) entry which is preliminary data.</text>
</comment>
<dbReference type="RefSeq" id="XP_018144306.1">
    <property type="nucleotide sequence ID" value="XM_018287326.1"/>
</dbReference>
<feature type="transmembrane region" description="Helical" evidence="7">
    <location>
        <begin position="303"/>
        <end position="329"/>
    </location>
</feature>
<dbReference type="OrthoDB" id="5296287at2759"/>
<dbReference type="InterPro" id="IPR036259">
    <property type="entry name" value="MFS_trans_sf"/>
</dbReference>
<feature type="transmembrane region" description="Helical" evidence="7">
    <location>
        <begin position="409"/>
        <end position="430"/>
    </location>
</feature>
<feature type="transmembrane region" description="Helical" evidence="7">
    <location>
        <begin position="350"/>
        <end position="371"/>
    </location>
</feature>
<feature type="transmembrane region" description="Helical" evidence="7">
    <location>
        <begin position="78"/>
        <end position="100"/>
    </location>
</feature>
<sequence length="481" mass="52403">MGSSSVELAVISSDSEHDENIIDFDGPNDPENAVNWPAKKKWAVVFILAAMTFIVALGSSISAPGVNDAMVEFHNTSSILSSMIVCVYNVGLAAGPLILAPMSEMYGRLIPYHVTNVFFTLFTLGCALSPNLPALIIFRMLAGMEASAVLNIGGATVADMFIQEERGFAIAVWTFGPLLGPAVGPVAGGYLTQAKGWRWVFWVVTIGAAVFTVIFFLVVRETYAPILLQRKVNRLRQETGNPNLKSALESDLAPRQRIIRSLRRPLVLLFGSPIVFLFSVFIAVVYSYQFLLFVTIPNVFGKLYHFSVGATGLAYLGIACGLLIGNALFGQISDRILMRKANGEKLKPEYRLPLMIPAAFCIPACFFIYGWTTQYQVHWIVPICATSLLGIGLNMSLMTIQVYLVDAYTLYAASALAATSILRSLFGAFVPLAGGPLYDNLGLGWGNSTLGFVAIALIPVPFLFARYGEAIRTNPRWQPKL</sequence>
<keyword evidence="3 7" id="KW-0812">Transmembrane</keyword>
<evidence type="ECO:0000256" key="2">
    <source>
        <dbReference type="ARBA" id="ARBA00008335"/>
    </source>
</evidence>
<dbReference type="InterPro" id="IPR011701">
    <property type="entry name" value="MFS"/>
</dbReference>
<keyword evidence="10" id="KW-1185">Reference proteome</keyword>
<evidence type="ECO:0000313" key="9">
    <source>
        <dbReference type="EMBL" id="OAQ67219.1"/>
    </source>
</evidence>
<dbReference type="AlphaFoldDB" id="A0A179FQD4"/>
<organism evidence="9 10">
    <name type="scientific">Pochonia chlamydosporia 170</name>
    <dbReference type="NCBI Taxonomy" id="1380566"/>
    <lineage>
        <taxon>Eukaryota</taxon>
        <taxon>Fungi</taxon>
        <taxon>Dikarya</taxon>
        <taxon>Ascomycota</taxon>
        <taxon>Pezizomycotina</taxon>
        <taxon>Sordariomycetes</taxon>
        <taxon>Hypocreomycetidae</taxon>
        <taxon>Hypocreales</taxon>
        <taxon>Clavicipitaceae</taxon>
        <taxon>Pochonia</taxon>
    </lineage>
</organism>
<name>A0A179FQD4_METCM</name>
<feature type="domain" description="Major facilitator superfamily (MFS) profile" evidence="8">
    <location>
        <begin position="44"/>
        <end position="471"/>
    </location>
</feature>
<dbReference type="KEGG" id="pchm:VFPPC_08653"/>
<feature type="transmembrane region" description="Helical" evidence="7">
    <location>
        <begin position="167"/>
        <end position="187"/>
    </location>
</feature>
<dbReference type="EMBL" id="LSBJ02000004">
    <property type="protein sequence ID" value="OAQ67219.1"/>
    <property type="molecule type" value="Genomic_DNA"/>
</dbReference>
<feature type="transmembrane region" description="Helical" evidence="7">
    <location>
        <begin position="199"/>
        <end position="219"/>
    </location>
</feature>
<accession>A0A179FQD4</accession>